<evidence type="ECO:0000313" key="1">
    <source>
        <dbReference type="EMBL" id="JAD83619.1"/>
    </source>
</evidence>
<proteinExistence type="predicted"/>
<sequence>MREQRKYTSMPLSYFCQPFTGFLVMGVRCIRWLSCTHNQL</sequence>
<dbReference type="EMBL" id="GBRH01214276">
    <property type="protein sequence ID" value="JAD83619.1"/>
    <property type="molecule type" value="Transcribed_RNA"/>
</dbReference>
<reference evidence="1" key="1">
    <citation type="submission" date="2014-09" db="EMBL/GenBank/DDBJ databases">
        <authorList>
            <person name="Magalhaes I.L.F."/>
            <person name="Oliveira U."/>
            <person name="Santos F.R."/>
            <person name="Vidigal T.H.D.A."/>
            <person name="Brescovit A.D."/>
            <person name="Santos A.J."/>
        </authorList>
    </citation>
    <scope>NUCLEOTIDE SEQUENCE</scope>
    <source>
        <tissue evidence="1">Shoot tissue taken approximately 20 cm above the soil surface</tissue>
    </source>
</reference>
<accession>A0A0A9D4Y7</accession>
<reference evidence="1" key="2">
    <citation type="journal article" date="2015" name="Data Brief">
        <title>Shoot transcriptome of the giant reed, Arundo donax.</title>
        <authorList>
            <person name="Barrero R.A."/>
            <person name="Guerrero F.D."/>
            <person name="Moolhuijzen P."/>
            <person name="Goolsby J.A."/>
            <person name="Tidwell J."/>
            <person name="Bellgard S.E."/>
            <person name="Bellgard M.I."/>
        </authorList>
    </citation>
    <scope>NUCLEOTIDE SEQUENCE</scope>
    <source>
        <tissue evidence="1">Shoot tissue taken approximately 20 cm above the soil surface</tissue>
    </source>
</reference>
<name>A0A0A9D4Y7_ARUDO</name>
<organism evidence="1">
    <name type="scientific">Arundo donax</name>
    <name type="common">Giant reed</name>
    <name type="synonym">Donax arundinaceus</name>
    <dbReference type="NCBI Taxonomy" id="35708"/>
    <lineage>
        <taxon>Eukaryota</taxon>
        <taxon>Viridiplantae</taxon>
        <taxon>Streptophyta</taxon>
        <taxon>Embryophyta</taxon>
        <taxon>Tracheophyta</taxon>
        <taxon>Spermatophyta</taxon>
        <taxon>Magnoliopsida</taxon>
        <taxon>Liliopsida</taxon>
        <taxon>Poales</taxon>
        <taxon>Poaceae</taxon>
        <taxon>PACMAD clade</taxon>
        <taxon>Arundinoideae</taxon>
        <taxon>Arundineae</taxon>
        <taxon>Arundo</taxon>
    </lineage>
</organism>
<protein>
    <submittedName>
        <fullName evidence="1">Uncharacterized protein</fullName>
    </submittedName>
</protein>
<dbReference type="AlphaFoldDB" id="A0A0A9D4Y7"/>